<dbReference type="Gene3D" id="1.10.150.50">
    <property type="entry name" value="Transcription Factor, Ets-1"/>
    <property type="match status" value="1"/>
</dbReference>
<keyword evidence="4" id="KW-1185">Reference proteome</keyword>
<sequence length="352" mass="40054">MSAETQELVDPNLPTNKPETTASEKQTIDDEKNQNTINAPDSEASDSEEDESYQPDDELNNSSELVKTRDSDYKSEEGEEVTSKPKSDSLKNLFEGVKVSLLGTFHNTQQGLVKSIRNNGGIARQGLTTLFQTKKEPTTHVCTNEDALKGLGEEFIKRISRHKMKIVTENWITDCIAHERLVDETPYFIPSVEEIKKKFKNDESDNDKSDPDYIEIHVKKRKKTAHTNGNDKRARKKRNIRGSPLDVKLEEEVSLEGMNLLSTFAIKTEEKYQNEKIMKWSPDEVTSWVSDCVNIEKEELQKLLNWVLQESIDGEALLEVDYVSDLGGQGLKVGTCLKFRKAIRQLKQTDEQ</sequence>
<feature type="compositionally biased region" description="Basic and acidic residues" evidence="1">
    <location>
        <begin position="66"/>
        <end position="87"/>
    </location>
</feature>
<dbReference type="InterPro" id="IPR013761">
    <property type="entry name" value="SAM/pointed_sf"/>
</dbReference>
<dbReference type="EMBL" id="JAOPGA020000925">
    <property type="protein sequence ID" value="KAL0483047.1"/>
    <property type="molecule type" value="Genomic_DNA"/>
</dbReference>
<gene>
    <name evidence="3" type="ORF">AKO1_014938</name>
</gene>
<feature type="region of interest" description="Disordered" evidence="1">
    <location>
        <begin position="1"/>
        <end position="87"/>
    </location>
</feature>
<evidence type="ECO:0000259" key="2">
    <source>
        <dbReference type="PROSITE" id="PS50172"/>
    </source>
</evidence>
<protein>
    <recommendedName>
        <fullName evidence="2">BRCT domain-containing protein</fullName>
    </recommendedName>
</protein>
<evidence type="ECO:0000256" key="1">
    <source>
        <dbReference type="SAM" id="MobiDB-lite"/>
    </source>
</evidence>
<evidence type="ECO:0000313" key="3">
    <source>
        <dbReference type="EMBL" id="KAL0483047.1"/>
    </source>
</evidence>
<proteinExistence type="predicted"/>
<evidence type="ECO:0000313" key="4">
    <source>
        <dbReference type="Proteomes" id="UP001431209"/>
    </source>
</evidence>
<name>A0AAW2YZV2_9EUKA</name>
<accession>A0AAW2YZV2</accession>
<dbReference type="Gene3D" id="3.40.50.10190">
    <property type="entry name" value="BRCT domain"/>
    <property type="match status" value="1"/>
</dbReference>
<comment type="caution">
    <text evidence="3">The sequence shown here is derived from an EMBL/GenBank/DDBJ whole genome shotgun (WGS) entry which is preliminary data.</text>
</comment>
<feature type="compositionally biased region" description="Polar residues" evidence="1">
    <location>
        <begin position="13"/>
        <end position="25"/>
    </location>
</feature>
<organism evidence="3 4">
    <name type="scientific">Acrasis kona</name>
    <dbReference type="NCBI Taxonomy" id="1008807"/>
    <lineage>
        <taxon>Eukaryota</taxon>
        <taxon>Discoba</taxon>
        <taxon>Heterolobosea</taxon>
        <taxon>Tetramitia</taxon>
        <taxon>Eutetramitia</taxon>
        <taxon>Acrasidae</taxon>
        <taxon>Acrasis</taxon>
    </lineage>
</organism>
<reference evidence="3 4" key="1">
    <citation type="submission" date="2024-03" db="EMBL/GenBank/DDBJ databases">
        <title>The Acrasis kona genome and developmental transcriptomes reveal deep origins of eukaryotic multicellular pathways.</title>
        <authorList>
            <person name="Sheikh S."/>
            <person name="Fu C.-J."/>
            <person name="Brown M.W."/>
            <person name="Baldauf S.L."/>
        </authorList>
    </citation>
    <scope>NUCLEOTIDE SEQUENCE [LARGE SCALE GENOMIC DNA]</scope>
    <source>
        <strain evidence="3 4">ATCC MYA-3509</strain>
    </source>
</reference>
<feature type="domain" description="BRCT" evidence="2">
    <location>
        <begin position="89"/>
        <end position="189"/>
    </location>
</feature>
<dbReference type="SUPFAM" id="SSF52113">
    <property type="entry name" value="BRCT domain"/>
    <property type="match status" value="1"/>
</dbReference>
<dbReference type="SUPFAM" id="SSF47769">
    <property type="entry name" value="SAM/Pointed domain"/>
    <property type="match status" value="1"/>
</dbReference>
<dbReference type="Proteomes" id="UP001431209">
    <property type="component" value="Unassembled WGS sequence"/>
</dbReference>
<dbReference type="InterPro" id="IPR036420">
    <property type="entry name" value="BRCT_dom_sf"/>
</dbReference>
<dbReference type="PROSITE" id="PS50172">
    <property type="entry name" value="BRCT"/>
    <property type="match status" value="1"/>
</dbReference>
<dbReference type="InterPro" id="IPR001357">
    <property type="entry name" value="BRCT_dom"/>
</dbReference>
<dbReference type="AlphaFoldDB" id="A0AAW2YZV2"/>
<feature type="compositionally biased region" description="Acidic residues" evidence="1">
    <location>
        <begin position="43"/>
        <end position="59"/>
    </location>
</feature>